<accession>A0A1H7H2V7</accession>
<gene>
    <name evidence="1" type="ORF">SAMN05216387_101444</name>
</gene>
<evidence type="ECO:0000313" key="1">
    <source>
        <dbReference type="EMBL" id="SEK44097.1"/>
    </source>
</evidence>
<evidence type="ECO:0000313" key="2">
    <source>
        <dbReference type="Proteomes" id="UP000198620"/>
    </source>
</evidence>
<protein>
    <submittedName>
        <fullName evidence="1">Uncharacterized protein</fullName>
    </submittedName>
</protein>
<name>A0A1H7H2V7_9PROT</name>
<dbReference type="AlphaFoldDB" id="A0A1H7H2V7"/>
<dbReference type="EMBL" id="FOBH01000001">
    <property type="protein sequence ID" value="SEK44097.1"/>
    <property type="molecule type" value="Genomic_DNA"/>
</dbReference>
<dbReference type="Proteomes" id="UP000198620">
    <property type="component" value="Unassembled WGS sequence"/>
</dbReference>
<keyword evidence="2" id="KW-1185">Reference proteome</keyword>
<sequence length="104" mass="11956">MVNKNYLNGNGLNNIWQYKRTADPQLFFYVHHLNASSIDQADLLGNLMTISLKLNPRSKQATGAQINTLYVKKIFFIRDHFVNVRSVKSSVKGTFICEKIIFYA</sequence>
<proteinExistence type="predicted"/>
<organism evidence="1 2">
    <name type="scientific">Nitrosovibrio tenuis</name>
    <dbReference type="NCBI Taxonomy" id="1233"/>
    <lineage>
        <taxon>Bacteria</taxon>
        <taxon>Pseudomonadati</taxon>
        <taxon>Pseudomonadota</taxon>
        <taxon>Betaproteobacteria</taxon>
        <taxon>Nitrosomonadales</taxon>
        <taxon>Nitrosomonadaceae</taxon>
        <taxon>Nitrosovibrio</taxon>
    </lineage>
</organism>
<reference evidence="1 2" key="1">
    <citation type="submission" date="2016-10" db="EMBL/GenBank/DDBJ databases">
        <authorList>
            <person name="de Groot N.N."/>
        </authorList>
    </citation>
    <scope>NUCLEOTIDE SEQUENCE [LARGE SCALE GENOMIC DNA]</scope>
    <source>
        <strain evidence="1 2">Nv1</strain>
    </source>
</reference>